<comment type="cofactor">
    <cofactor evidence="12 13 14">
        <name>Zn(2+)</name>
        <dbReference type="ChEBI" id="CHEBI:29105"/>
    </cofactor>
    <text evidence="12 13 14">Binds 1 zinc ion per monomer.</text>
</comment>
<evidence type="ECO:0000256" key="5">
    <source>
        <dbReference type="ARBA" id="ARBA00022705"/>
    </source>
</evidence>
<keyword evidence="3 12" id="KW-0808">Transferase</keyword>
<evidence type="ECO:0000256" key="12">
    <source>
        <dbReference type="HAMAP-Rule" id="MF_00974"/>
    </source>
</evidence>
<comment type="similarity">
    <text evidence="12 13">Belongs to the DnaG primase family.</text>
</comment>
<dbReference type="FunFam" id="3.90.580.10:FF:000001">
    <property type="entry name" value="DNA primase"/>
    <property type="match status" value="1"/>
</dbReference>
<dbReference type="Pfam" id="PF01807">
    <property type="entry name" value="Zn_ribbon_DnaG"/>
    <property type="match status" value="1"/>
</dbReference>
<protein>
    <recommendedName>
        <fullName evidence="12 13">DNA primase</fullName>
        <ecNumber evidence="12">2.7.7.101</ecNumber>
    </recommendedName>
</protein>
<evidence type="ECO:0000256" key="8">
    <source>
        <dbReference type="ARBA" id="ARBA00022833"/>
    </source>
</evidence>
<keyword evidence="7 12" id="KW-0863">Zinc-finger</keyword>
<evidence type="ECO:0000256" key="4">
    <source>
        <dbReference type="ARBA" id="ARBA00022695"/>
    </source>
</evidence>
<dbReference type="EC" id="2.7.7.101" evidence="12"/>
<dbReference type="InterPro" id="IPR036977">
    <property type="entry name" value="DNA_primase_Znf_CHC2"/>
</dbReference>
<dbReference type="SUPFAM" id="SSF56731">
    <property type="entry name" value="DNA primase core"/>
    <property type="match status" value="1"/>
</dbReference>
<evidence type="ECO:0000256" key="1">
    <source>
        <dbReference type="ARBA" id="ARBA00022478"/>
    </source>
</evidence>
<dbReference type="STRING" id="1305675.BFG57_11795"/>
<gene>
    <name evidence="12" type="primary">dnaG</name>
    <name evidence="17" type="ORF">BFG57_11795</name>
</gene>
<dbReference type="InterPro" id="IPR036185">
    <property type="entry name" value="DNA_heli_DnaB-like_N_sf"/>
</dbReference>
<dbReference type="Gene3D" id="3.40.1360.10">
    <property type="match status" value="1"/>
</dbReference>
<dbReference type="InterPro" id="IPR034151">
    <property type="entry name" value="TOPRIM_DnaG_bac"/>
</dbReference>
<dbReference type="InterPro" id="IPR013264">
    <property type="entry name" value="DNAG_N"/>
</dbReference>
<dbReference type="InterPro" id="IPR019475">
    <property type="entry name" value="DNA_primase_DnaB-bd"/>
</dbReference>
<dbReference type="PIRSF" id="PIRSF002811">
    <property type="entry name" value="DnaG"/>
    <property type="match status" value="1"/>
</dbReference>
<organism evidence="17 18">
    <name type="scientific">Bacillus solimangrovi</name>
    <dbReference type="NCBI Taxonomy" id="1305675"/>
    <lineage>
        <taxon>Bacteria</taxon>
        <taxon>Bacillati</taxon>
        <taxon>Bacillota</taxon>
        <taxon>Bacilli</taxon>
        <taxon>Bacillales</taxon>
        <taxon>Bacillaceae</taxon>
        <taxon>Bacillus</taxon>
    </lineage>
</organism>
<dbReference type="SMART" id="SM00400">
    <property type="entry name" value="ZnF_CHCC"/>
    <property type="match status" value="1"/>
</dbReference>
<dbReference type="SMART" id="SM00493">
    <property type="entry name" value="TOPRIM"/>
    <property type="match status" value="1"/>
</dbReference>
<name>A0A1E5LI05_9BACI</name>
<dbReference type="InterPro" id="IPR030846">
    <property type="entry name" value="DnaG_bac"/>
</dbReference>
<keyword evidence="1 12" id="KW-0240">DNA-directed RNA polymerase</keyword>
<evidence type="ECO:0000256" key="7">
    <source>
        <dbReference type="ARBA" id="ARBA00022771"/>
    </source>
</evidence>
<keyword evidence="4 12" id="KW-0548">Nucleotidyltransferase</keyword>
<dbReference type="FunFam" id="3.90.980.10:FF:000001">
    <property type="entry name" value="DNA primase"/>
    <property type="match status" value="1"/>
</dbReference>
<dbReference type="RefSeq" id="WP_069716288.1">
    <property type="nucleotide sequence ID" value="NZ_MJEH01000010.1"/>
</dbReference>
<dbReference type="Gene3D" id="3.90.980.10">
    <property type="entry name" value="DNA primase, catalytic core, N-terminal domain"/>
    <property type="match status" value="1"/>
</dbReference>
<dbReference type="GO" id="GO:1990077">
    <property type="term" value="C:primosome complex"/>
    <property type="evidence" value="ECO:0007669"/>
    <property type="project" value="UniProtKB-KW"/>
</dbReference>
<dbReference type="InterPro" id="IPR006295">
    <property type="entry name" value="DNA_primase_DnaG"/>
</dbReference>
<dbReference type="InterPro" id="IPR006171">
    <property type="entry name" value="TOPRIM_dom"/>
</dbReference>
<dbReference type="GO" id="GO:0003677">
    <property type="term" value="F:DNA binding"/>
    <property type="evidence" value="ECO:0007669"/>
    <property type="project" value="UniProtKB-KW"/>
</dbReference>
<evidence type="ECO:0000313" key="17">
    <source>
        <dbReference type="EMBL" id="OEH93713.1"/>
    </source>
</evidence>
<sequence length="605" mass="69494">MANRIPEELIEKIRLDNDIVDVVSEYVQLKKQGRNYFGLCPFHGENTPSFSVAPEKQIYHCFGCGSGGNVLTFIMNIEGLDFIEAAQHLAKRSNTELPLMERSEESTPSEGANHEIRKAFDLLKKYYHHLLVNTKDGREGLEYLDDRGFTRDVIETFGLGYAQDSWESTTIFLKKRGYSLNKMTEAGILATRQDGEAVDRFRHRIMFPIWNYRGETIAFGGRVIGDDSPKYLNSPESPIFRKSQTLYGFHLARKAMRRESVAILFEGYVDVIAAWSAGVHNGVATLGTALTEEQAGILRRTVDTVIICYDGDDAGITASDRAAKLLQQVGCQVKVALLPESMDPDDYIRAYGAESFQTGVIGASVTYMSYKMRMLRRGKNLQEAGDRIQYIEEVLTEVANLSKAVEREHYLNQLADEFSMSLDTLKDEQRRIYYQLRKSKDNQSFQRDNKQQKPLLIQKKLLPAFHNAERYLLAHMFQDYLISEKVQERVGCSFNIDVHNAIAVMLYGYYEESDRLDIGDFMQRIEDEQIRNLVSDIAMLDVSEEVSDEALEDYIRLILNHPKWQEIQHIERELREAERLQDFEMAAQIAMKMHELKKQLKRSSL</sequence>
<feature type="domain" description="Toprim" evidence="16">
    <location>
        <begin position="260"/>
        <end position="341"/>
    </location>
</feature>
<dbReference type="InterPro" id="IPR001943">
    <property type="entry name" value="UVR_dom"/>
</dbReference>
<feature type="zinc finger region" description="CHC2-type" evidence="12 14">
    <location>
        <begin position="40"/>
        <end position="64"/>
    </location>
</feature>
<dbReference type="InterPro" id="IPR002694">
    <property type="entry name" value="Znf_CHC2"/>
</dbReference>
<dbReference type="Gene3D" id="3.90.580.10">
    <property type="entry name" value="Zinc finger, CHC2-type domain"/>
    <property type="match status" value="1"/>
</dbReference>
<dbReference type="GO" id="GO:0003899">
    <property type="term" value="F:DNA-directed RNA polymerase activity"/>
    <property type="evidence" value="ECO:0007669"/>
    <property type="project" value="UniProtKB-UniRule"/>
</dbReference>
<dbReference type="Pfam" id="PF10410">
    <property type="entry name" value="DnaB_bind"/>
    <property type="match status" value="1"/>
</dbReference>
<dbReference type="SUPFAM" id="SSF57783">
    <property type="entry name" value="Zinc beta-ribbon"/>
    <property type="match status" value="1"/>
</dbReference>
<evidence type="ECO:0000256" key="6">
    <source>
        <dbReference type="ARBA" id="ARBA00022723"/>
    </source>
</evidence>
<keyword evidence="10 12" id="KW-0238">DNA-binding</keyword>
<dbReference type="CDD" id="cd03364">
    <property type="entry name" value="TOPRIM_DnaG_primases"/>
    <property type="match status" value="1"/>
</dbReference>
<dbReference type="AlphaFoldDB" id="A0A1E5LI05"/>
<evidence type="ECO:0000256" key="2">
    <source>
        <dbReference type="ARBA" id="ARBA00022515"/>
    </source>
</evidence>
<accession>A0A1E5LI05</accession>
<dbReference type="HAMAP" id="MF_00974">
    <property type="entry name" value="DNA_primase_DnaG"/>
    <property type="match status" value="1"/>
</dbReference>
<dbReference type="GO" id="GO:0003678">
    <property type="term" value="F:DNA helicase activity"/>
    <property type="evidence" value="ECO:0007669"/>
    <property type="project" value="InterPro"/>
</dbReference>
<dbReference type="GO" id="GO:0000428">
    <property type="term" value="C:DNA-directed RNA polymerase complex"/>
    <property type="evidence" value="ECO:0007669"/>
    <property type="project" value="UniProtKB-KW"/>
</dbReference>
<evidence type="ECO:0000256" key="13">
    <source>
        <dbReference type="PIRNR" id="PIRNR002811"/>
    </source>
</evidence>
<dbReference type="PANTHER" id="PTHR30313">
    <property type="entry name" value="DNA PRIMASE"/>
    <property type="match status" value="1"/>
</dbReference>
<proteinExistence type="inferred from homology"/>
<evidence type="ECO:0000256" key="14">
    <source>
        <dbReference type="PIRSR" id="PIRSR002811-1"/>
    </source>
</evidence>
<dbReference type="Proteomes" id="UP000095209">
    <property type="component" value="Unassembled WGS sequence"/>
</dbReference>
<feature type="domain" description="UVR" evidence="15">
    <location>
        <begin position="564"/>
        <end position="599"/>
    </location>
</feature>
<evidence type="ECO:0000256" key="3">
    <source>
        <dbReference type="ARBA" id="ARBA00022679"/>
    </source>
</evidence>
<dbReference type="PROSITE" id="PS50880">
    <property type="entry name" value="TOPRIM"/>
    <property type="match status" value="1"/>
</dbReference>
<evidence type="ECO:0000259" key="15">
    <source>
        <dbReference type="PROSITE" id="PS50151"/>
    </source>
</evidence>
<evidence type="ECO:0000313" key="18">
    <source>
        <dbReference type="Proteomes" id="UP000095209"/>
    </source>
</evidence>
<keyword evidence="11 12" id="KW-0804">Transcription</keyword>
<keyword evidence="5 12" id="KW-0235">DNA replication</keyword>
<dbReference type="InterPro" id="IPR037068">
    <property type="entry name" value="DNA_primase_core_N_sf"/>
</dbReference>
<reference evidence="17 18" key="1">
    <citation type="submission" date="2016-08" db="EMBL/GenBank/DDBJ databases">
        <title>Genome of Bacillus solimangrovi GH2-4.</title>
        <authorList>
            <person name="Lim S."/>
            <person name="Kim B.-C."/>
        </authorList>
    </citation>
    <scope>NUCLEOTIDE SEQUENCE [LARGE SCALE GENOMIC DNA]</scope>
    <source>
        <strain evidence="17 18">GH2-4</strain>
    </source>
</reference>
<dbReference type="GO" id="GO:0005524">
    <property type="term" value="F:ATP binding"/>
    <property type="evidence" value="ECO:0007669"/>
    <property type="project" value="InterPro"/>
</dbReference>
<keyword evidence="6 12" id="KW-0479">Metal-binding</keyword>
<dbReference type="GO" id="GO:0006269">
    <property type="term" value="P:DNA replication, synthesis of primer"/>
    <property type="evidence" value="ECO:0007669"/>
    <property type="project" value="UniProtKB-UniRule"/>
</dbReference>
<dbReference type="GO" id="GO:0008270">
    <property type="term" value="F:zinc ion binding"/>
    <property type="evidence" value="ECO:0007669"/>
    <property type="project" value="UniProtKB-UniRule"/>
</dbReference>
<dbReference type="InterPro" id="IPR050219">
    <property type="entry name" value="DnaG_primase"/>
</dbReference>
<comment type="caution">
    <text evidence="17">The sequence shown here is derived from an EMBL/GenBank/DDBJ whole genome shotgun (WGS) entry which is preliminary data.</text>
</comment>
<keyword evidence="2 12" id="KW-0639">Primosome</keyword>
<keyword evidence="8 12" id="KW-0862">Zinc</keyword>
<dbReference type="InterPro" id="IPR016136">
    <property type="entry name" value="DNA_helicase_N/primase_C"/>
</dbReference>
<evidence type="ECO:0000256" key="11">
    <source>
        <dbReference type="ARBA" id="ARBA00023163"/>
    </source>
</evidence>
<dbReference type="GO" id="GO:0005737">
    <property type="term" value="C:cytoplasm"/>
    <property type="evidence" value="ECO:0007669"/>
    <property type="project" value="TreeGrafter"/>
</dbReference>
<dbReference type="NCBIfam" id="TIGR01391">
    <property type="entry name" value="dnaG"/>
    <property type="match status" value="1"/>
</dbReference>
<comment type="function">
    <text evidence="12 13">RNA polymerase that catalyzes the synthesis of short RNA molecules used as primers for DNA polymerase during DNA replication.</text>
</comment>
<evidence type="ECO:0000256" key="9">
    <source>
        <dbReference type="ARBA" id="ARBA00022842"/>
    </source>
</evidence>
<dbReference type="Pfam" id="PF13155">
    <property type="entry name" value="Toprim_2"/>
    <property type="match status" value="1"/>
</dbReference>
<keyword evidence="18" id="KW-1185">Reference proteome</keyword>
<dbReference type="SUPFAM" id="SSF48024">
    <property type="entry name" value="N-terminal domain of DnaB helicase"/>
    <property type="match status" value="1"/>
</dbReference>
<dbReference type="PROSITE" id="PS50151">
    <property type="entry name" value="UVR"/>
    <property type="match status" value="1"/>
</dbReference>
<dbReference type="Gene3D" id="1.10.860.10">
    <property type="entry name" value="DNAb Helicase, Chain A"/>
    <property type="match status" value="1"/>
</dbReference>
<dbReference type="EMBL" id="MJEH01000010">
    <property type="protein sequence ID" value="OEH93713.1"/>
    <property type="molecule type" value="Genomic_DNA"/>
</dbReference>
<dbReference type="PANTHER" id="PTHR30313:SF2">
    <property type="entry name" value="DNA PRIMASE"/>
    <property type="match status" value="1"/>
</dbReference>
<comment type="subunit">
    <text evidence="12">Monomer. Interacts with DnaB.</text>
</comment>
<keyword evidence="9" id="KW-0460">Magnesium</keyword>
<dbReference type="Pfam" id="PF08275">
    <property type="entry name" value="DNAG_N"/>
    <property type="match status" value="1"/>
</dbReference>
<evidence type="ECO:0000256" key="10">
    <source>
        <dbReference type="ARBA" id="ARBA00023125"/>
    </source>
</evidence>
<dbReference type="Gene3D" id="6.10.140.360">
    <property type="match status" value="1"/>
</dbReference>
<comment type="domain">
    <text evidence="12">Contains an N-terminal zinc-binding domain, a central core domain that contains the primase activity, and a C-terminal DnaB-binding domain.</text>
</comment>
<evidence type="ECO:0000259" key="16">
    <source>
        <dbReference type="PROSITE" id="PS50880"/>
    </source>
</evidence>
<comment type="catalytic activity">
    <reaction evidence="12">
        <text>ssDNA + n NTP = ssDNA/pppN(pN)n-1 hybrid + (n-1) diphosphate.</text>
        <dbReference type="EC" id="2.7.7.101"/>
    </reaction>
</comment>
<dbReference type="OrthoDB" id="9803773at2"/>